<evidence type="ECO:0000256" key="4">
    <source>
        <dbReference type="ARBA" id="ARBA00021274"/>
    </source>
</evidence>
<reference evidence="11 12" key="1">
    <citation type="journal article" date="2009" name="Nat. Biotechnol.">
        <title>Genome sequence of the recombinant protein production host Pichia pastoris.</title>
        <authorList>
            <person name="De Schutter K."/>
            <person name="Lin Y.C."/>
            <person name="Tiels P."/>
            <person name="Van Hecke A."/>
            <person name="Glinka S."/>
            <person name="Weber-Lehmann J."/>
            <person name="Rouze P."/>
            <person name="Van de Peer Y."/>
            <person name="Callewaert N."/>
        </authorList>
    </citation>
    <scope>NUCLEOTIDE SEQUENCE [LARGE SCALE GENOMIC DNA]</scope>
    <source>
        <strain evidence="12">GS115 / ATCC 20864</strain>
    </source>
</reference>
<protein>
    <recommendedName>
        <fullName evidence="4 10">General transcription and DNA repair factor IIH subunit TFB5</fullName>
    </recommendedName>
</protein>
<dbReference type="GO" id="GO:0006367">
    <property type="term" value="P:transcription initiation at RNA polymerase II promoter"/>
    <property type="evidence" value="ECO:0007669"/>
    <property type="project" value="UniProtKB-UniRule"/>
</dbReference>
<evidence type="ECO:0000256" key="2">
    <source>
        <dbReference type="ARBA" id="ARBA00007470"/>
    </source>
</evidence>
<dbReference type="eggNOG" id="KOG3451">
    <property type="taxonomic scope" value="Eukaryota"/>
</dbReference>
<dbReference type="SUPFAM" id="SSF142897">
    <property type="entry name" value="TFB5-like"/>
    <property type="match status" value="1"/>
</dbReference>
<evidence type="ECO:0000256" key="9">
    <source>
        <dbReference type="ARBA" id="ARBA00023242"/>
    </source>
</evidence>
<dbReference type="InterPro" id="IPR009400">
    <property type="entry name" value="TFIIH_TTDA/Tfb5"/>
</dbReference>
<comment type="subcellular location">
    <subcellularLocation>
        <location evidence="1 10">Nucleus</location>
    </subcellularLocation>
</comment>
<keyword evidence="5 10" id="KW-0227">DNA damage</keyword>
<evidence type="ECO:0000256" key="3">
    <source>
        <dbReference type="ARBA" id="ARBA00011640"/>
    </source>
</evidence>
<dbReference type="FunCoup" id="C4R6R2">
    <property type="interactions" value="151"/>
</dbReference>
<name>C4R6R2_KOMPG</name>
<evidence type="ECO:0000256" key="10">
    <source>
        <dbReference type="RuleBase" id="RU368032"/>
    </source>
</evidence>
<dbReference type="GeneID" id="8201319"/>
<proteinExistence type="inferred from homology"/>
<dbReference type="STRING" id="644223.C4R6R2"/>
<keyword evidence="9 10" id="KW-0539">Nucleus</keyword>
<dbReference type="SMR" id="C4R6R2"/>
<keyword evidence="8 10" id="KW-0234">DNA repair</keyword>
<dbReference type="InParanoid" id="C4R6R2"/>
<evidence type="ECO:0000256" key="6">
    <source>
        <dbReference type="ARBA" id="ARBA00023015"/>
    </source>
</evidence>
<dbReference type="InterPro" id="IPR035935">
    <property type="entry name" value="TFB5-like_sf"/>
</dbReference>
<dbReference type="OrthoDB" id="354at2759"/>
<dbReference type="Proteomes" id="UP000000314">
    <property type="component" value="Chromosome 4"/>
</dbReference>
<keyword evidence="12" id="KW-1185">Reference proteome</keyword>
<dbReference type="OMA" id="IYNPMDE"/>
<evidence type="ECO:0000313" key="12">
    <source>
        <dbReference type="Proteomes" id="UP000000314"/>
    </source>
</evidence>
<dbReference type="HOGENOM" id="CLU_166246_3_2_1"/>
<dbReference type="EMBL" id="FN392322">
    <property type="protein sequence ID" value="CAY71287.1"/>
    <property type="molecule type" value="Genomic_DNA"/>
</dbReference>
<dbReference type="KEGG" id="ppa:PAS_chr4_0061"/>
<dbReference type="Pfam" id="PF06331">
    <property type="entry name" value="Tfb5"/>
    <property type="match status" value="1"/>
</dbReference>
<comment type="function">
    <text evidence="10">In NER, TFIIH acts by opening DNA around the lesion to allow the excision of the damaged oligonucleotide and its replacement by a new DNA fragment. In transcription, TFIIH has an essential role in transcription initiation. When the pre-initiation complex (PIC) has been established, TFIIH is required for promoter opening and promoter escape.</text>
</comment>
<comment type="similarity">
    <text evidence="2 10">Belongs to the TFB5 family.</text>
</comment>
<accession>C4R6R2</accession>
<dbReference type="RefSeq" id="XP_002493466.1">
    <property type="nucleotide sequence ID" value="XM_002493421.1"/>
</dbReference>
<dbReference type="AlphaFoldDB" id="C4R6R2"/>
<evidence type="ECO:0000256" key="7">
    <source>
        <dbReference type="ARBA" id="ARBA00023163"/>
    </source>
</evidence>
<evidence type="ECO:0000313" key="11">
    <source>
        <dbReference type="EMBL" id="CAY71287.1"/>
    </source>
</evidence>
<comment type="subunit">
    <text evidence="3">Component of the 7-subunit TFIIH core complex composed of XPB/SSL2, XPD/RAD3, SSL1, TFB1, TFB2, TFB4 and TFB5, which is active in NER. The core complex associates with the 3-subunit CTD-kinase module TFIIK composed of CCL1, KIN28 and TFB3 to form the 10-subunit holoenzyme (holo-TFIIH) active in transcription.</text>
</comment>
<sequence>MPRAIKGALVKCDPSIRALILKIDAESHDIVIEELDDTHLVVDQNRIPFVKAELARILAQNSYNPLDEDEA</sequence>
<dbReference type="FunFam" id="3.30.70.1220:FF:000002">
    <property type="entry name" value="RNA polymerase II transcription factor B subunit 5"/>
    <property type="match status" value="1"/>
</dbReference>
<dbReference type="GO" id="GO:0006294">
    <property type="term" value="P:nucleotide-excision repair, preincision complex assembly"/>
    <property type="evidence" value="ECO:0007669"/>
    <property type="project" value="TreeGrafter"/>
</dbReference>
<dbReference type="SMART" id="SM01395">
    <property type="entry name" value="Tbf5"/>
    <property type="match status" value="1"/>
</dbReference>
<dbReference type="PANTHER" id="PTHR28580">
    <property type="entry name" value="GENERAL TRANSCRIPTION FACTOR IIH SUBUNIT 5"/>
    <property type="match status" value="1"/>
</dbReference>
<gene>
    <name evidence="11" type="ordered locus">PAS_chr4_0061</name>
</gene>
<evidence type="ECO:0000256" key="5">
    <source>
        <dbReference type="ARBA" id="ARBA00022763"/>
    </source>
</evidence>
<dbReference type="GO" id="GO:0000439">
    <property type="term" value="C:transcription factor TFIIH core complex"/>
    <property type="evidence" value="ECO:0007669"/>
    <property type="project" value="UniProtKB-UniRule"/>
</dbReference>
<evidence type="ECO:0000256" key="8">
    <source>
        <dbReference type="ARBA" id="ARBA00023204"/>
    </source>
</evidence>
<dbReference type="GO" id="GO:0005675">
    <property type="term" value="C:transcription factor TFIIH holo complex"/>
    <property type="evidence" value="ECO:0007669"/>
    <property type="project" value="TreeGrafter"/>
</dbReference>
<organism evidence="11 12">
    <name type="scientific">Komagataella phaffii (strain GS115 / ATCC 20864)</name>
    <name type="common">Yeast</name>
    <name type="synonym">Pichia pastoris</name>
    <dbReference type="NCBI Taxonomy" id="644223"/>
    <lineage>
        <taxon>Eukaryota</taxon>
        <taxon>Fungi</taxon>
        <taxon>Dikarya</taxon>
        <taxon>Ascomycota</taxon>
        <taxon>Saccharomycotina</taxon>
        <taxon>Pichiomycetes</taxon>
        <taxon>Pichiales</taxon>
        <taxon>Pichiaceae</taxon>
        <taxon>Komagataella</taxon>
    </lineage>
</organism>
<keyword evidence="7 10" id="KW-0804">Transcription</keyword>
<keyword evidence="6 10" id="KW-0805">Transcription regulation</keyword>
<evidence type="ECO:0000256" key="1">
    <source>
        <dbReference type="ARBA" id="ARBA00004123"/>
    </source>
</evidence>
<dbReference type="PANTHER" id="PTHR28580:SF1">
    <property type="entry name" value="GENERAL TRANSCRIPTION FACTOR IIH SUBUNIT 5"/>
    <property type="match status" value="1"/>
</dbReference>
<dbReference type="Gene3D" id="3.30.70.1220">
    <property type="entry name" value="TFB5-like"/>
    <property type="match status" value="1"/>
</dbReference>